<dbReference type="InterPro" id="IPR033138">
    <property type="entry name" value="Cu_oxidase_CS"/>
</dbReference>
<dbReference type="NCBIfam" id="TIGR01409">
    <property type="entry name" value="TAT_signal_seq"/>
    <property type="match status" value="1"/>
</dbReference>
<keyword evidence="9" id="KW-1185">Reference proteome</keyword>
<dbReference type="InterPro" id="IPR045087">
    <property type="entry name" value="Cu-oxidase_fam"/>
</dbReference>
<evidence type="ECO:0000313" key="8">
    <source>
        <dbReference type="EMBL" id="OZI80492.1"/>
    </source>
</evidence>
<dbReference type="InterPro" id="IPR006311">
    <property type="entry name" value="TAT_signal"/>
</dbReference>
<reference evidence="8 9" key="1">
    <citation type="submission" date="2017-05" db="EMBL/GenBank/DDBJ databases">
        <title>Complete and WGS of Bordetella genogroups.</title>
        <authorList>
            <person name="Spilker T."/>
            <person name="Lipuma J."/>
        </authorList>
    </citation>
    <scope>NUCLEOTIDE SEQUENCE [LARGE SCALE GENOMIC DNA]</scope>
    <source>
        <strain evidence="8 9">AU3139</strain>
    </source>
</reference>
<evidence type="ECO:0000313" key="9">
    <source>
        <dbReference type="Proteomes" id="UP000216524"/>
    </source>
</evidence>
<dbReference type="InterPro" id="IPR006376">
    <property type="entry name" value="Cu-R_CopA"/>
</dbReference>
<evidence type="ECO:0000256" key="4">
    <source>
        <dbReference type="ARBA" id="ARBA00023008"/>
    </source>
</evidence>
<dbReference type="PANTHER" id="PTHR11709">
    <property type="entry name" value="MULTI-COPPER OXIDASE"/>
    <property type="match status" value="1"/>
</dbReference>
<keyword evidence="3" id="KW-0560">Oxidoreductase</keyword>
<dbReference type="PANTHER" id="PTHR11709:SF394">
    <property type="entry name" value="FI03373P-RELATED"/>
    <property type="match status" value="1"/>
</dbReference>
<proteinExistence type="predicted"/>
<comment type="subcellular location">
    <subcellularLocation>
        <location evidence="1">Periplasm</location>
    </subcellularLocation>
</comment>
<organism evidence="8 9">
    <name type="scientific">Bordetella genomosp. 6</name>
    <dbReference type="NCBI Taxonomy" id="463024"/>
    <lineage>
        <taxon>Bacteria</taxon>
        <taxon>Pseudomonadati</taxon>
        <taxon>Pseudomonadota</taxon>
        <taxon>Betaproteobacteria</taxon>
        <taxon>Burkholderiales</taxon>
        <taxon>Alcaligenaceae</taxon>
        <taxon>Bordetella</taxon>
    </lineage>
</organism>
<dbReference type="NCBIfam" id="TIGR01480">
    <property type="entry name" value="copper_res_A"/>
    <property type="match status" value="1"/>
</dbReference>
<gene>
    <name evidence="8" type="ORF">CAL23_01810</name>
</gene>
<evidence type="ECO:0000259" key="7">
    <source>
        <dbReference type="Pfam" id="PF07732"/>
    </source>
</evidence>
<evidence type="ECO:0000256" key="1">
    <source>
        <dbReference type="ARBA" id="ARBA00004418"/>
    </source>
</evidence>
<dbReference type="InterPro" id="IPR002355">
    <property type="entry name" value="Cu_oxidase_Cu_BS"/>
</dbReference>
<dbReference type="CDD" id="cd13848">
    <property type="entry name" value="CuRO_1_CopA"/>
    <property type="match status" value="1"/>
</dbReference>
<dbReference type="InterPro" id="IPR034282">
    <property type="entry name" value="CuRO_2_CopA"/>
</dbReference>
<dbReference type="PROSITE" id="PS00079">
    <property type="entry name" value="MULTICOPPER_OXIDASE1"/>
    <property type="match status" value="2"/>
</dbReference>
<dbReference type="Pfam" id="PF07732">
    <property type="entry name" value="Cu-oxidase_3"/>
    <property type="match status" value="1"/>
</dbReference>
<protein>
    <submittedName>
        <fullName evidence="8">Copper oxidase</fullName>
    </submittedName>
</protein>
<dbReference type="CDD" id="cd13896">
    <property type="entry name" value="CuRO_3_CopA"/>
    <property type="match status" value="1"/>
</dbReference>
<dbReference type="CDD" id="cd13874">
    <property type="entry name" value="CuRO_2_CopA"/>
    <property type="match status" value="1"/>
</dbReference>
<accession>A0ABX4FJJ2</accession>
<evidence type="ECO:0000259" key="5">
    <source>
        <dbReference type="Pfam" id="PF00394"/>
    </source>
</evidence>
<dbReference type="Proteomes" id="UP000216524">
    <property type="component" value="Unassembled WGS sequence"/>
</dbReference>
<dbReference type="PROSITE" id="PS51318">
    <property type="entry name" value="TAT"/>
    <property type="match status" value="1"/>
</dbReference>
<dbReference type="InterPro" id="IPR001117">
    <property type="entry name" value="Cu-oxidase_2nd"/>
</dbReference>
<keyword evidence="4" id="KW-0186">Copper</keyword>
<dbReference type="RefSeq" id="WP_094829320.1">
    <property type="nucleotide sequence ID" value="NZ_NEVV01000001.1"/>
</dbReference>
<dbReference type="InterPro" id="IPR019546">
    <property type="entry name" value="TAT_signal_bac_arc"/>
</dbReference>
<dbReference type="InterPro" id="IPR034284">
    <property type="entry name" value="CuRO_1_CopA"/>
</dbReference>
<dbReference type="InterPro" id="IPR034279">
    <property type="entry name" value="CuRO_3_CopA"/>
</dbReference>
<evidence type="ECO:0000259" key="6">
    <source>
        <dbReference type="Pfam" id="PF07731"/>
    </source>
</evidence>
<dbReference type="PROSITE" id="PS00080">
    <property type="entry name" value="MULTICOPPER_OXIDASE2"/>
    <property type="match status" value="1"/>
</dbReference>
<evidence type="ECO:0000256" key="2">
    <source>
        <dbReference type="ARBA" id="ARBA00022723"/>
    </source>
</evidence>
<keyword evidence="2" id="KW-0479">Metal-binding</keyword>
<dbReference type="Pfam" id="PF07731">
    <property type="entry name" value="Cu-oxidase_2"/>
    <property type="match status" value="1"/>
</dbReference>
<evidence type="ECO:0000256" key="3">
    <source>
        <dbReference type="ARBA" id="ARBA00023002"/>
    </source>
</evidence>
<dbReference type="SUPFAM" id="SSF49503">
    <property type="entry name" value="Cupredoxins"/>
    <property type="match status" value="3"/>
</dbReference>
<feature type="domain" description="Plastocyanin-like" evidence="5">
    <location>
        <begin position="175"/>
        <end position="347"/>
    </location>
</feature>
<dbReference type="EMBL" id="NEVV01000001">
    <property type="protein sequence ID" value="OZI80492.1"/>
    <property type="molecule type" value="Genomic_DNA"/>
</dbReference>
<dbReference type="Pfam" id="PF00394">
    <property type="entry name" value="Cu-oxidase"/>
    <property type="match status" value="1"/>
</dbReference>
<feature type="domain" description="Plastocyanin-like" evidence="6">
    <location>
        <begin position="473"/>
        <end position="591"/>
    </location>
</feature>
<dbReference type="Gene3D" id="2.60.40.420">
    <property type="entry name" value="Cupredoxins - blue copper proteins"/>
    <property type="match status" value="3"/>
</dbReference>
<feature type="domain" description="Plastocyanin-like" evidence="7">
    <location>
        <begin position="55"/>
        <end position="165"/>
    </location>
</feature>
<dbReference type="InterPro" id="IPR011706">
    <property type="entry name" value="Cu-oxidase_C"/>
</dbReference>
<comment type="caution">
    <text evidence="8">The sequence shown here is derived from an EMBL/GenBank/DDBJ whole genome shotgun (WGS) entry which is preliminary data.</text>
</comment>
<name>A0ABX4FJJ2_9BORD</name>
<sequence length="591" mass="65586">MSRAVSNQRRRFVQGLAGGGVLAGLGLWRQPAWAQPGAARPEVLSGTEFNLEIGRTPANFTGAARMATTVNGSIPAPILRWREGDTVTLRVTNRLDEDTSIHWHGILLPTEMDGVPGLSFPGIRPGETFTYRFQVRQSGTYWYHSHSGFQEQTGLYGAIVIEPRRADPVRAERDHVVLLSDWTDEDPMSVFRKLKVMPDYYNYIQPTVENLIDDARKQGWASALDERLMWQQMRMNQTDLADVSGATYTYLANGKSPAGNWTGLFKPGERVRLRFINGSAMTYFDVRIPGLKMTVVAADGLAVRPVEVDEFRIAVAETYDVIVEPAEDRAYTIFSQAMDRSGYARATLAPRQGMQAEVPALDPVQVLTMMDMGMAHDMPGMDHGAAGLQGGAMNHGAAGEMDHAAMGHGSGEASGGMVEVGHPYPAEHGPANSMLPDIVTTRLDDPGVGLRDNGRKVLTYADLRSMVEPEDNRAPTREIELHLTGNMDRYMWSFNGLKFSQARPIVLKHGERVRFVLVNDTMMTHPIHLHGLWSDLESPDGSFQVRKHTISLNPAQRISYRVSADARGNWAYHCHLLYHMEAGMFRAVVVE</sequence>
<dbReference type="InterPro" id="IPR008972">
    <property type="entry name" value="Cupredoxin"/>
</dbReference>
<dbReference type="InterPro" id="IPR011707">
    <property type="entry name" value="Cu-oxidase-like_N"/>
</dbReference>